<sequence>MSLFEPVRHGRLELPNRMVMAPMTRSRAHGDGVPTPSMATYYAQRASAGLILTEGTQPSLQGQGYPMTPGIHTDEQVAGWRAVTDAVHAAGGRILLQLQHSGRVGHPGVHGLTPVAPSAVRADGQIFTPEGPKDYVEPRALTTAEVEDIVAEFTRAAERAVEAGFDGVELHSAMGYLLHQFLSDNANLRTDVYGGSLQNRIRFVVEVVEGVAGAIGADRVGLRISPAKALNDITEGDSAALYTALLGELAPLGLAHLHLVAAEDEDVNDKIRAAWPGLLMVNPLNSFPQPPEDGGRENAEQWLRRGADLISFGRGFLANPDLVARFRADAPLNALVPEGLYGGGDGGYIDYPVLGESTA</sequence>
<dbReference type="PANTHER" id="PTHR22893:SF91">
    <property type="entry name" value="NADPH DEHYDROGENASE 2-RELATED"/>
    <property type="match status" value="1"/>
</dbReference>
<dbReference type="InterPro" id="IPR013785">
    <property type="entry name" value="Aldolase_TIM"/>
</dbReference>
<evidence type="ECO:0000313" key="2">
    <source>
        <dbReference type="EMBL" id="MFB9573479.1"/>
    </source>
</evidence>
<dbReference type="CDD" id="cd02933">
    <property type="entry name" value="OYE_like_FMN"/>
    <property type="match status" value="1"/>
</dbReference>
<dbReference type="RefSeq" id="WP_345516063.1">
    <property type="nucleotide sequence ID" value="NZ_BAAAXD010000035.1"/>
</dbReference>
<accession>A0ABV5R6J2</accession>
<evidence type="ECO:0000259" key="1">
    <source>
        <dbReference type="Pfam" id="PF00724"/>
    </source>
</evidence>
<name>A0ABV5R6J2_9ACTN</name>
<reference evidence="2 3" key="1">
    <citation type="submission" date="2024-09" db="EMBL/GenBank/DDBJ databases">
        <authorList>
            <person name="Sun Q."/>
            <person name="Mori K."/>
        </authorList>
    </citation>
    <scope>NUCLEOTIDE SEQUENCE [LARGE SCALE GENOMIC DNA]</scope>
    <source>
        <strain evidence="2 3">JCM 3331</strain>
    </source>
</reference>
<evidence type="ECO:0000313" key="3">
    <source>
        <dbReference type="Proteomes" id="UP001589710"/>
    </source>
</evidence>
<keyword evidence="3" id="KW-1185">Reference proteome</keyword>
<protein>
    <submittedName>
        <fullName evidence="2">Alkene reductase</fullName>
    </submittedName>
</protein>
<comment type="caution">
    <text evidence="2">The sequence shown here is derived from an EMBL/GenBank/DDBJ whole genome shotgun (WGS) entry which is preliminary data.</text>
</comment>
<dbReference type="Proteomes" id="UP001589710">
    <property type="component" value="Unassembled WGS sequence"/>
</dbReference>
<proteinExistence type="predicted"/>
<feature type="domain" description="NADH:flavin oxidoreductase/NADH oxidase N-terminal" evidence="1">
    <location>
        <begin position="2"/>
        <end position="332"/>
    </location>
</feature>
<dbReference type="Gene3D" id="3.20.20.70">
    <property type="entry name" value="Aldolase class I"/>
    <property type="match status" value="1"/>
</dbReference>
<organism evidence="2 3">
    <name type="scientific">Streptomyces yanii</name>
    <dbReference type="NCBI Taxonomy" id="78510"/>
    <lineage>
        <taxon>Bacteria</taxon>
        <taxon>Bacillati</taxon>
        <taxon>Actinomycetota</taxon>
        <taxon>Actinomycetes</taxon>
        <taxon>Kitasatosporales</taxon>
        <taxon>Streptomycetaceae</taxon>
        <taxon>Streptomyces</taxon>
    </lineage>
</organism>
<dbReference type="Pfam" id="PF00724">
    <property type="entry name" value="Oxidored_FMN"/>
    <property type="match status" value="1"/>
</dbReference>
<dbReference type="InterPro" id="IPR045247">
    <property type="entry name" value="Oye-like"/>
</dbReference>
<dbReference type="EMBL" id="JBHMCG010000058">
    <property type="protein sequence ID" value="MFB9573479.1"/>
    <property type="molecule type" value="Genomic_DNA"/>
</dbReference>
<gene>
    <name evidence="2" type="ORF">ACFFTL_14380</name>
</gene>
<dbReference type="PANTHER" id="PTHR22893">
    <property type="entry name" value="NADH OXIDOREDUCTASE-RELATED"/>
    <property type="match status" value="1"/>
</dbReference>
<dbReference type="InterPro" id="IPR001155">
    <property type="entry name" value="OxRdtase_FMN_N"/>
</dbReference>
<dbReference type="SUPFAM" id="SSF51395">
    <property type="entry name" value="FMN-linked oxidoreductases"/>
    <property type="match status" value="1"/>
</dbReference>